<keyword evidence="1" id="KW-1133">Transmembrane helix</keyword>
<evidence type="ECO:0000313" key="3">
    <source>
        <dbReference type="Proteomes" id="UP000247409"/>
    </source>
</evidence>
<gene>
    <name evidence="2" type="ORF">BWQ96_02678</name>
</gene>
<proteinExistence type="predicted"/>
<sequence>MWGSVTRATRAVGARSLLRQGPRRSFCNKQTLEREAGEEYPVSSRLIKKHADQRAGVAVFTATVVFGWPLVFYITK</sequence>
<evidence type="ECO:0000256" key="1">
    <source>
        <dbReference type="SAM" id="Phobius"/>
    </source>
</evidence>
<reference evidence="2 3" key="1">
    <citation type="journal article" date="2018" name="Mol. Biol. Evol.">
        <title>Analysis of the draft genome of the red seaweed Gracilariopsis chorda provides insights into genome size evolution in Rhodophyta.</title>
        <authorList>
            <person name="Lee J."/>
            <person name="Yang E.C."/>
            <person name="Graf L."/>
            <person name="Yang J.H."/>
            <person name="Qiu H."/>
            <person name="Zel Zion U."/>
            <person name="Chan C.X."/>
            <person name="Stephens T.G."/>
            <person name="Weber A.P.M."/>
            <person name="Boo G.H."/>
            <person name="Boo S.M."/>
            <person name="Kim K.M."/>
            <person name="Shin Y."/>
            <person name="Jung M."/>
            <person name="Lee S.J."/>
            <person name="Yim H.S."/>
            <person name="Lee J.H."/>
            <person name="Bhattacharya D."/>
            <person name="Yoon H.S."/>
        </authorList>
    </citation>
    <scope>NUCLEOTIDE SEQUENCE [LARGE SCALE GENOMIC DNA]</scope>
    <source>
        <strain evidence="2 3">SKKU-2015</strain>
        <tissue evidence="2">Whole body</tissue>
    </source>
</reference>
<dbReference type="EMBL" id="NBIV01000023">
    <property type="protein sequence ID" value="PXF47534.1"/>
    <property type="molecule type" value="Genomic_DNA"/>
</dbReference>
<dbReference type="Proteomes" id="UP000247409">
    <property type="component" value="Unassembled WGS sequence"/>
</dbReference>
<keyword evidence="1" id="KW-0472">Membrane</keyword>
<name>A0A2V3IZG5_9FLOR</name>
<protein>
    <submittedName>
        <fullName evidence="2">Uncharacterized protein</fullName>
    </submittedName>
</protein>
<dbReference type="AlphaFoldDB" id="A0A2V3IZG5"/>
<comment type="caution">
    <text evidence="2">The sequence shown here is derived from an EMBL/GenBank/DDBJ whole genome shotgun (WGS) entry which is preliminary data.</text>
</comment>
<evidence type="ECO:0000313" key="2">
    <source>
        <dbReference type="EMBL" id="PXF47534.1"/>
    </source>
</evidence>
<organism evidence="2 3">
    <name type="scientific">Gracilariopsis chorda</name>
    <dbReference type="NCBI Taxonomy" id="448386"/>
    <lineage>
        <taxon>Eukaryota</taxon>
        <taxon>Rhodophyta</taxon>
        <taxon>Florideophyceae</taxon>
        <taxon>Rhodymeniophycidae</taxon>
        <taxon>Gracilariales</taxon>
        <taxon>Gracilariaceae</taxon>
        <taxon>Gracilariopsis</taxon>
    </lineage>
</organism>
<accession>A0A2V3IZG5</accession>
<keyword evidence="1" id="KW-0812">Transmembrane</keyword>
<keyword evidence="3" id="KW-1185">Reference proteome</keyword>
<feature type="transmembrane region" description="Helical" evidence="1">
    <location>
        <begin position="55"/>
        <end position="74"/>
    </location>
</feature>